<feature type="transmembrane region" description="Helical" evidence="6">
    <location>
        <begin position="107"/>
        <end position="129"/>
    </location>
</feature>
<comment type="similarity">
    <text evidence="2">Belongs to the UPF0014 family.</text>
</comment>
<keyword evidence="4 6" id="KW-1133">Transmembrane helix</keyword>
<dbReference type="RefSeq" id="WP_090380890.1">
    <property type="nucleotide sequence ID" value="NZ_FNLC01000002.1"/>
</dbReference>
<feature type="transmembrane region" description="Helical" evidence="6">
    <location>
        <begin position="17"/>
        <end position="41"/>
    </location>
</feature>
<dbReference type="Proteomes" id="UP000198848">
    <property type="component" value="Unassembled WGS sequence"/>
</dbReference>
<evidence type="ECO:0000256" key="3">
    <source>
        <dbReference type="ARBA" id="ARBA00022692"/>
    </source>
</evidence>
<dbReference type="EMBL" id="FNLC01000002">
    <property type="protein sequence ID" value="SDQ99494.1"/>
    <property type="molecule type" value="Genomic_DNA"/>
</dbReference>
<evidence type="ECO:0000256" key="2">
    <source>
        <dbReference type="ARBA" id="ARBA00005268"/>
    </source>
</evidence>
<evidence type="ECO:0000256" key="1">
    <source>
        <dbReference type="ARBA" id="ARBA00004141"/>
    </source>
</evidence>
<proteinExistence type="inferred from homology"/>
<name>A0A1H1FFB9_NATTX</name>
<dbReference type="STRING" id="1095778.SAMN04489842_1941"/>
<feature type="transmembrane region" description="Helical" evidence="6">
    <location>
        <begin position="62"/>
        <end position="95"/>
    </location>
</feature>
<keyword evidence="3 6" id="KW-0812">Transmembrane</keyword>
<dbReference type="Pfam" id="PF03649">
    <property type="entry name" value="UPF0014"/>
    <property type="match status" value="1"/>
</dbReference>
<reference evidence="8" key="1">
    <citation type="submission" date="2016-10" db="EMBL/GenBank/DDBJ databases">
        <authorList>
            <person name="Varghese N."/>
            <person name="Submissions S."/>
        </authorList>
    </citation>
    <scope>NUCLEOTIDE SEQUENCE [LARGE SCALE GENOMIC DNA]</scope>
    <source>
        <strain evidence="8">DSM 24767</strain>
    </source>
</reference>
<evidence type="ECO:0000256" key="4">
    <source>
        <dbReference type="ARBA" id="ARBA00022989"/>
    </source>
</evidence>
<organism evidence="7 8">
    <name type="scientific">Natronobacterium texcoconense</name>
    <dbReference type="NCBI Taxonomy" id="1095778"/>
    <lineage>
        <taxon>Archaea</taxon>
        <taxon>Methanobacteriati</taxon>
        <taxon>Methanobacteriota</taxon>
        <taxon>Stenosarchaea group</taxon>
        <taxon>Halobacteria</taxon>
        <taxon>Halobacteriales</taxon>
        <taxon>Natrialbaceae</taxon>
        <taxon>Natronobacterium</taxon>
    </lineage>
</organism>
<comment type="subcellular location">
    <subcellularLocation>
        <location evidence="1">Membrane</location>
        <topology evidence="1">Multi-pass membrane protein</topology>
    </subcellularLocation>
</comment>
<evidence type="ECO:0000256" key="6">
    <source>
        <dbReference type="SAM" id="Phobius"/>
    </source>
</evidence>
<protein>
    <submittedName>
        <fullName evidence="7">Putative ABC transport system permease protein</fullName>
    </submittedName>
</protein>
<keyword evidence="5 6" id="KW-0472">Membrane</keyword>
<evidence type="ECO:0000313" key="7">
    <source>
        <dbReference type="EMBL" id="SDQ99494.1"/>
    </source>
</evidence>
<dbReference type="OrthoDB" id="148038at2157"/>
<dbReference type="InterPro" id="IPR005226">
    <property type="entry name" value="UPF0014_fam"/>
</dbReference>
<keyword evidence="8" id="KW-1185">Reference proteome</keyword>
<sequence length="274" mass="28775">MTDAALETFLEYATESVVVTGFVQIAIAAVLTVLVLGVVYLRQLGFEREVVTTAVRGLIQVVAAGAVIDILLAAHVAWAGVVLAFMIVVAAWISYKRGTALPGVFRTSIVSIGFGAGLTIVAMTFAGAIETTMRDLVVIGSMIIANAMQTNSLALDRFTGEIASNRNEIEALLSVGASPDEAITEYVSTSVYAALIPTLDAIKSLGIVKIPGLMAGMIIAGANPIYAAQYQFVIMLMIFAAGGLTVVANTLLLSRRVFTDAKQLDETVIEAIDA</sequence>
<feature type="transmembrane region" description="Helical" evidence="6">
    <location>
        <begin position="206"/>
        <end position="226"/>
    </location>
</feature>
<evidence type="ECO:0000313" key="8">
    <source>
        <dbReference type="Proteomes" id="UP000198848"/>
    </source>
</evidence>
<dbReference type="AlphaFoldDB" id="A0A1H1FFB9"/>
<dbReference type="PANTHER" id="PTHR30028:SF0">
    <property type="entry name" value="PROTEIN ALUMINUM SENSITIVE 3"/>
    <property type="match status" value="1"/>
</dbReference>
<gene>
    <name evidence="7" type="ORF">SAMN04489842_1941</name>
</gene>
<dbReference type="GO" id="GO:0005886">
    <property type="term" value="C:plasma membrane"/>
    <property type="evidence" value="ECO:0007669"/>
    <property type="project" value="TreeGrafter"/>
</dbReference>
<dbReference type="PANTHER" id="PTHR30028">
    <property type="entry name" value="UPF0014 INNER MEMBRANE PROTEIN YBBM-RELATED"/>
    <property type="match status" value="1"/>
</dbReference>
<evidence type="ECO:0000256" key="5">
    <source>
        <dbReference type="ARBA" id="ARBA00023136"/>
    </source>
</evidence>
<feature type="transmembrane region" description="Helical" evidence="6">
    <location>
        <begin position="232"/>
        <end position="253"/>
    </location>
</feature>
<accession>A0A1H1FFB9</accession>